<reference evidence="11 12" key="1">
    <citation type="submission" date="2016-10" db="EMBL/GenBank/DDBJ databases">
        <authorList>
            <person name="de Groot N.N."/>
        </authorList>
    </citation>
    <scope>NUCLEOTIDE SEQUENCE [LARGE SCALE GENOMIC DNA]</scope>
    <source>
        <strain evidence="11 12">DSM 29433</strain>
    </source>
</reference>
<keyword evidence="9" id="KW-0472">Membrane</keyword>
<comment type="function">
    <text evidence="1 9">Involved in lipopolysaccharide (LPS) biosynthesis. Catalyzes the transfer of 3-deoxy-D-manno-octulosonate (Kdo) residue(s) from CMP-Kdo to lipid IV(A), the tetraacyldisaccharide-1,4'-bisphosphate precursor of lipid A.</text>
</comment>
<sequence length="426" mass="47124">MKPFDRPKVGAFLWVWRAVWFLGLPIVLAYLWFRGRKDPDYFKNVRERFGVHQARQNVHIWVHAVSFGELKSAEPLIRSLLNDGNYIVTTHITPAGRRAAQRLFAEEVQRGQLVPVWMPFDYPRAYRRFFDAFRPKFGLVMEVEIWPGMIAACAAQSVPLFLCNGQYPTRSFEKDAGKIISRRDLVSGFAGVMVKNTMQADRFRSLGQSNVAVTGEMRFEMPINEDQVGAALTLRGPLDARPIVAFTSVVEGEDKTFIAAIKESGVRAIYVPRAPERFGETAQMLEAAGLNFIRRSETLDADLTPIGAMPTDWDVLLGDSMGEMYFYLALCDMAVIGGGFVPKGSHNIIEPLALSKPVIVGPEIWTITYPAEEALDAKVARQVSASNLPAALTEPLPQGDISAFLASHGGSVAKTLAALRAFGISV</sequence>
<dbReference type="AlphaFoldDB" id="A0A1I6MWJ0"/>
<protein>
    <recommendedName>
        <fullName evidence="4 9">3-deoxy-D-manno-octulosonic acid transferase</fullName>
        <shortName evidence="9">Kdo transferase</shortName>
        <ecNumber evidence="3 9">2.4.99.12</ecNumber>
    </recommendedName>
    <alternativeName>
        <fullName evidence="6 9">Lipid IV(A) 3-deoxy-D-manno-octulosonic acid transferase</fullName>
    </alternativeName>
</protein>
<keyword evidence="9" id="KW-1003">Cell membrane</keyword>
<proteinExistence type="inferred from homology"/>
<evidence type="ECO:0000256" key="6">
    <source>
        <dbReference type="ARBA" id="ARBA00031445"/>
    </source>
</evidence>
<dbReference type="STRING" id="1123755.SAMN05444714_2455"/>
<dbReference type="InterPro" id="IPR038107">
    <property type="entry name" value="Glycos_transf_N_sf"/>
</dbReference>
<evidence type="ECO:0000256" key="5">
    <source>
        <dbReference type="ARBA" id="ARBA00022679"/>
    </source>
</evidence>
<evidence type="ECO:0000259" key="10">
    <source>
        <dbReference type="Pfam" id="PF04413"/>
    </source>
</evidence>
<dbReference type="GO" id="GO:0043842">
    <property type="term" value="F:Kdo transferase activity"/>
    <property type="evidence" value="ECO:0007669"/>
    <property type="project" value="UniProtKB-EC"/>
</dbReference>
<keyword evidence="9" id="KW-1133">Transmembrane helix</keyword>
<evidence type="ECO:0000256" key="9">
    <source>
        <dbReference type="RuleBase" id="RU365103"/>
    </source>
</evidence>
<evidence type="ECO:0000313" key="11">
    <source>
        <dbReference type="EMBL" id="SFS20024.1"/>
    </source>
</evidence>
<dbReference type="GO" id="GO:0009244">
    <property type="term" value="P:lipopolysaccharide core region biosynthetic process"/>
    <property type="evidence" value="ECO:0007669"/>
    <property type="project" value="UniProtKB-UniRule"/>
</dbReference>
<dbReference type="Gene3D" id="3.40.50.2000">
    <property type="entry name" value="Glycogen Phosphorylase B"/>
    <property type="match status" value="1"/>
</dbReference>
<evidence type="ECO:0000256" key="2">
    <source>
        <dbReference type="ARBA" id="ARBA00004713"/>
    </source>
</evidence>
<feature type="active site" description="Proton acceptor" evidence="8">
    <location>
        <position position="69"/>
    </location>
</feature>
<evidence type="ECO:0000256" key="1">
    <source>
        <dbReference type="ARBA" id="ARBA00003394"/>
    </source>
</evidence>
<name>A0A1I6MWJ0_9RHOB</name>
<feature type="domain" description="3-deoxy-D-manno-octulosonic-acid transferase N-terminal" evidence="10">
    <location>
        <begin position="44"/>
        <end position="220"/>
    </location>
</feature>
<dbReference type="EMBL" id="FOZM01000002">
    <property type="protein sequence ID" value="SFS20024.1"/>
    <property type="molecule type" value="Genomic_DNA"/>
</dbReference>
<comment type="similarity">
    <text evidence="9">Belongs to the glycosyltransferase group 1 family.</text>
</comment>
<dbReference type="Gene3D" id="3.40.50.11720">
    <property type="entry name" value="3-Deoxy-D-manno-octulosonic-acid transferase, N-terminal domain"/>
    <property type="match status" value="1"/>
</dbReference>
<accession>A0A1I6MWJ0</accession>
<organism evidence="11 12">
    <name type="scientific">Yoonia litorea</name>
    <dbReference type="NCBI Taxonomy" id="1123755"/>
    <lineage>
        <taxon>Bacteria</taxon>
        <taxon>Pseudomonadati</taxon>
        <taxon>Pseudomonadota</taxon>
        <taxon>Alphaproteobacteria</taxon>
        <taxon>Rhodobacterales</taxon>
        <taxon>Paracoccaceae</taxon>
        <taxon>Yoonia</taxon>
    </lineage>
</organism>
<comment type="pathway">
    <text evidence="2 9">Bacterial outer membrane biogenesis; LPS core biosynthesis.</text>
</comment>
<dbReference type="OrthoDB" id="9789797at2"/>
<dbReference type="UniPathway" id="UPA00958"/>
<feature type="transmembrane region" description="Helical" evidence="9">
    <location>
        <begin position="12"/>
        <end position="33"/>
    </location>
</feature>
<dbReference type="PANTHER" id="PTHR42755:SF1">
    <property type="entry name" value="3-DEOXY-D-MANNO-OCTULOSONIC ACID TRANSFERASE, MITOCHONDRIAL-RELATED"/>
    <property type="match status" value="1"/>
</dbReference>
<comment type="subcellular location">
    <subcellularLocation>
        <location evidence="9">Cell membrane</location>
    </subcellularLocation>
</comment>
<keyword evidence="5 9" id="KW-0808">Transferase</keyword>
<evidence type="ECO:0000256" key="3">
    <source>
        <dbReference type="ARBA" id="ARBA00012621"/>
    </source>
</evidence>
<gene>
    <name evidence="11" type="ORF">SAMN05444714_2455</name>
</gene>
<dbReference type="GO" id="GO:0009245">
    <property type="term" value="P:lipid A biosynthetic process"/>
    <property type="evidence" value="ECO:0007669"/>
    <property type="project" value="TreeGrafter"/>
</dbReference>
<keyword evidence="9" id="KW-0812">Transmembrane</keyword>
<keyword evidence="12" id="KW-1185">Reference proteome</keyword>
<dbReference type="InterPro" id="IPR039901">
    <property type="entry name" value="Kdotransferase"/>
</dbReference>
<dbReference type="GO" id="GO:0005886">
    <property type="term" value="C:plasma membrane"/>
    <property type="evidence" value="ECO:0007669"/>
    <property type="project" value="UniProtKB-SubCell"/>
</dbReference>
<evidence type="ECO:0000256" key="4">
    <source>
        <dbReference type="ARBA" id="ARBA00019077"/>
    </source>
</evidence>
<comment type="catalytic activity">
    <reaction evidence="7 9">
        <text>lipid IVA (E. coli) + CMP-3-deoxy-beta-D-manno-octulosonate = alpha-Kdo-(2-&gt;6)-lipid IVA (E. coli) + CMP + H(+)</text>
        <dbReference type="Rhea" id="RHEA:28066"/>
        <dbReference type="ChEBI" id="CHEBI:15378"/>
        <dbReference type="ChEBI" id="CHEBI:58603"/>
        <dbReference type="ChEBI" id="CHEBI:60364"/>
        <dbReference type="ChEBI" id="CHEBI:60377"/>
        <dbReference type="ChEBI" id="CHEBI:85987"/>
        <dbReference type="EC" id="2.4.99.12"/>
    </reaction>
</comment>
<dbReference type="RefSeq" id="WP_090208848.1">
    <property type="nucleotide sequence ID" value="NZ_FOZM01000002.1"/>
</dbReference>
<dbReference type="PANTHER" id="PTHR42755">
    <property type="entry name" value="3-DEOXY-MANNO-OCTULOSONATE CYTIDYLYLTRANSFERASE"/>
    <property type="match status" value="1"/>
</dbReference>
<evidence type="ECO:0000313" key="12">
    <source>
        <dbReference type="Proteomes" id="UP000198926"/>
    </source>
</evidence>
<keyword evidence="9" id="KW-0448">Lipopolysaccharide biosynthesis</keyword>
<dbReference type="EC" id="2.4.99.12" evidence="3 9"/>
<dbReference type="Pfam" id="PF04413">
    <property type="entry name" value="Glycos_transf_N"/>
    <property type="match status" value="1"/>
</dbReference>
<dbReference type="Proteomes" id="UP000198926">
    <property type="component" value="Unassembled WGS sequence"/>
</dbReference>
<evidence type="ECO:0000256" key="8">
    <source>
        <dbReference type="PIRSR" id="PIRSR639901-1"/>
    </source>
</evidence>
<evidence type="ECO:0000256" key="7">
    <source>
        <dbReference type="ARBA" id="ARBA00049183"/>
    </source>
</evidence>
<dbReference type="InterPro" id="IPR007507">
    <property type="entry name" value="Glycos_transf_N"/>
</dbReference>